<dbReference type="SUPFAM" id="SSF52047">
    <property type="entry name" value="RNI-like"/>
    <property type="match status" value="1"/>
</dbReference>
<dbReference type="PROSITE" id="PS50181">
    <property type="entry name" value="FBOX"/>
    <property type="match status" value="1"/>
</dbReference>
<keyword evidence="3" id="KW-1185">Reference proteome</keyword>
<dbReference type="CDD" id="cd09917">
    <property type="entry name" value="F-box_SF"/>
    <property type="match status" value="1"/>
</dbReference>
<dbReference type="Proteomes" id="UP000799428">
    <property type="component" value="Unassembled WGS sequence"/>
</dbReference>
<gene>
    <name evidence="2" type="ORF">K504DRAFT_506621</name>
</gene>
<accession>A0A6G1JWJ4</accession>
<reference evidence="2" key="1">
    <citation type="journal article" date="2020" name="Stud. Mycol.">
        <title>101 Dothideomycetes genomes: a test case for predicting lifestyles and emergence of pathogens.</title>
        <authorList>
            <person name="Haridas S."/>
            <person name="Albert R."/>
            <person name="Binder M."/>
            <person name="Bloem J."/>
            <person name="Labutti K."/>
            <person name="Salamov A."/>
            <person name="Andreopoulos B."/>
            <person name="Baker S."/>
            <person name="Barry K."/>
            <person name="Bills G."/>
            <person name="Bluhm B."/>
            <person name="Cannon C."/>
            <person name="Castanera R."/>
            <person name="Culley D."/>
            <person name="Daum C."/>
            <person name="Ezra D."/>
            <person name="Gonzalez J."/>
            <person name="Henrissat B."/>
            <person name="Kuo A."/>
            <person name="Liang C."/>
            <person name="Lipzen A."/>
            <person name="Lutzoni F."/>
            <person name="Magnuson J."/>
            <person name="Mondo S."/>
            <person name="Nolan M."/>
            <person name="Ohm R."/>
            <person name="Pangilinan J."/>
            <person name="Park H.-J."/>
            <person name="Ramirez L."/>
            <person name="Alfaro M."/>
            <person name="Sun H."/>
            <person name="Tritt A."/>
            <person name="Yoshinaga Y."/>
            <person name="Zwiers L.-H."/>
            <person name="Turgeon B."/>
            <person name="Goodwin S."/>
            <person name="Spatafora J."/>
            <person name="Crous P."/>
            <person name="Grigoriev I."/>
        </authorList>
    </citation>
    <scope>NUCLEOTIDE SEQUENCE</scope>
    <source>
        <strain evidence="2">CBS 279.74</strain>
    </source>
</reference>
<sequence length="414" mass="46921">MGLANLPTELVEHITAYLDLTTFRSFRLVSHSLGHQALHQFKERFFRKRSISWTLSSFQTVSAINAHHYFGNALQHLFIDATPRHAIKLWKLKSDISASMDIASEGEYETEKKESDRISKMWNATRFDQKTLIKMFEEIAGGMLESITFAYSGMEKKYGKFARRYCETSQNEMSRPFVSVMSAIVASRITVKRIWHDPKKGYGAVSIGRLEALSPTLSHFDAAFEKLQALSLNLRDWRHPEEGFEPLIGKTPFVVRFLAKCRNIRSLELSCYSTLEDDMFAELATHCVFPRLESCELGLFRIYTIASLLSLVASTTTLKTLSLTRIVLRSNTEAWPALIHALADNVPSLEYLKLTKNYEGGGQVIRFEIPHPYLEGKTLLTNSLDIRGNDAHGEMRKHAENVVTSSEGPACLSL</sequence>
<dbReference type="Gene3D" id="3.80.10.10">
    <property type="entry name" value="Ribonuclease Inhibitor"/>
    <property type="match status" value="1"/>
</dbReference>
<evidence type="ECO:0000259" key="1">
    <source>
        <dbReference type="PROSITE" id="PS50181"/>
    </source>
</evidence>
<proteinExistence type="predicted"/>
<protein>
    <recommendedName>
        <fullName evidence="1">F-box domain-containing protein</fullName>
    </recommendedName>
</protein>
<organism evidence="2 3">
    <name type="scientific">Pleomassaria siparia CBS 279.74</name>
    <dbReference type="NCBI Taxonomy" id="1314801"/>
    <lineage>
        <taxon>Eukaryota</taxon>
        <taxon>Fungi</taxon>
        <taxon>Dikarya</taxon>
        <taxon>Ascomycota</taxon>
        <taxon>Pezizomycotina</taxon>
        <taxon>Dothideomycetes</taxon>
        <taxon>Pleosporomycetidae</taxon>
        <taxon>Pleosporales</taxon>
        <taxon>Pleomassariaceae</taxon>
        <taxon>Pleomassaria</taxon>
    </lineage>
</organism>
<dbReference type="InterPro" id="IPR001810">
    <property type="entry name" value="F-box_dom"/>
</dbReference>
<dbReference type="InterPro" id="IPR032675">
    <property type="entry name" value="LRR_dom_sf"/>
</dbReference>
<evidence type="ECO:0000313" key="3">
    <source>
        <dbReference type="Proteomes" id="UP000799428"/>
    </source>
</evidence>
<dbReference type="EMBL" id="MU005781">
    <property type="protein sequence ID" value="KAF2704642.1"/>
    <property type="molecule type" value="Genomic_DNA"/>
</dbReference>
<evidence type="ECO:0000313" key="2">
    <source>
        <dbReference type="EMBL" id="KAF2704642.1"/>
    </source>
</evidence>
<dbReference type="AlphaFoldDB" id="A0A6G1JWJ4"/>
<feature type="domain" description="F-box" evidence="1">
    <location>
        <begin position="1"/>
        <end position="49"/>
    </location>
</feature>
<dbReference type="OrthoDB" id="10261563at2759"/>
<name>A0A6G1JWJ4_9PLEO</name>